<sequence length="99" mass="11302">MRAPGEEPRRALRHMRPADRVDELLALQRASRAAHINYLCNEHQWSCSDPRRVTVEELALFGQLSARSGWWTEERVAREEARTRDTGTGRGNGQIAFGD</sequence>
<dbReference type="EMBL" id="BAAAQK010000018">
    <property type="protein sequence ID" value="GAA1863489.1"/>
    <property type="molecule type" value="Genomic_DNA"/>
</dbReference>
<accession>A0ABN2NCT6</accession>
<evidence type="ECO:0000313" key="1">
    <source>
        <dbReference type="EMBL" id="GAA1863489.1"/>
    </source>
</evidence>
<proteinExistence type="predicted"/>
<reference evidence="1 2" key="1">
    <citation type="journal article" date="2019" name="Int. J. Syst. Evol. Microbiol.">
        <title>The Global Catalogue of Microorganisms (GCM) 10K type strain sequencing project: providing services to taxonomists for standard genome sequencing and annotation.</title>
        <authorList>
            <consortium name="The Broad Institute Genomics Platform"/>
            <consortium name="The Broad Institute Genome Sequencing Center for Infectious Disease"/>
            <person name="Wu L."/>
            <person name="Ma J."/>
        </authorList>
    </citation>
    <scope>NUCLEOTIDE SEQUENCE [LARGE SCALE GENOMIC DNA]</scope>
    <source>
        <strain evidence="1 2">JCM 16009</strain>
    </source>
</reference>
<gene>
    <name evidence="1" type="ORF">GCM10009836_49820</name>
</gene>
<protein>
    <submittedName>
        <fullName evidence="1">Uncharacterized protein</fullName>
    </submittedName>
</protein>
<comment type="caution">
    <text evidence="1">The sequence shown here is derived from an EMBL/GenBank/DDBJ whole genome shotgun (WGS) entry which is preliminary data.</text>
</comment>
<organism evidence="1 2">
    <name type="scientific">Pseudonocardia ailaonensis</name>
    <dbReference type="NCBI Taxonomy" id="367279"/>
    <lineage>
        <taxon>Bacteria</taxon>
        <taxon>Bacillati</taxon>
        <taxon>Actinomycetota</taxon>
        <taxon>Actinomycetes</taxon>
        <taxon>Pseudonocardiales</taxon>
        <taxon>Pseudonocardiaceae</taxon>
        <taxon>Pseudonocardia</taxon>
    </lineage>
</organism>
<name>A0ABN2NCT6_9PSEU</name>
<keyword evidence="2" id="KW-1185">Reference proteome</keyword>
<evidence type="ECO:0000313" key="2">
    <source>
        <dbReference type="Proteomes" id="UP001500449"/>
    </source>
</evidence>
<dbReference type="Proteomes" id="UP001500449">
    <property type="component" value="Unassembled WGS sequence"/>
</dbReference>